<dbReference type="PANTHER" id="PTHR12668">
    <property type="entry name" value="TRANSMEMBRANE PROTEIN 14, 15"/>
    <property type="match status" value="1"/>
</dbReference>
<evidence type="ECO:0000256" key="3">
    <source>
        <dbReference type="ARBA" id="ARBA00022692"/>
    </source>
</evidence>
<reference evidence="7 8" key="1">
    <citation type="submission" date="2020-08" db="EMBL/GenBank/DDBJ databases">
        <title>Plant Genome Project.</title>
        <authorList>
            <person name="Zhang R.-G."/>
        </authorList>
    </citation>
    <scope>NUCLEOTIDE SEQUENCE [LARGE SCALE GENOMIC DNA]</scope>
    <source>
        <tissue evidence="7">Rhizome</tissue>
    </source>
</reference>
<dbReference type="Pfam" id="PF03647">
    <property type="entry name" value="Tmemb_14"/>
    <property type="match status" value="1"/>
</dbReference>
<evidence type="ECO:0000256" key="2">
    <source>
        <dbReference type="ARBA" id="ARBA00007590"/>
    </source>
</evidence>
<keyword evidence="8" id="KW-1185">Reference proteome</keyword>
<keyword evidence="4 6" id="KW-1133">Transmembrane helix</keyword>
<evidence type="ECO:0000256" key="5">
    <source>
        <dbReference type="ARBA" id="ARBA00023136"/>
    </source>
</evidence>
<name>A0A8J5LGC3_ZINOF</name>
<dbReference type="InterPro" id="IPR044890">
    <property type="entry name" value="TMEM14_sf"/>
</dbReference>
<protein>
    <submittedName>
        <fullName evidence="7">Uncharacterized protein</fullName>
    </submittedName>
</protein>
<gene>
    <name evidence="7" type="ORF">ZIOFF_029845</name>
</gene>
<comment type="similarity">
    <text evidence="2">Belongs to the TMEM14 family.</text>
</comment>
<evidence type="ECO:0000313" key="8">
    <source>
        <dbReference type="Proteomes" id="UP000734854"/>
    </source>
</evidence>
<comment type="caution">
    <text evidence="7">The sequence shown here is derived from an EMBL/GenBank/DDBJ whole genome shotgun (WGS) entry which is preliminary data.</text>
</comment>
<keyword evidence="5 6" id="KW-0472">Membrane</keyword>
<feature type="transmembrane region" description="Helical" evidence="6">
    <location>
        <begin position="120"/>
        <end position="141"/>
    </location>
</feature>
<dbReference type="Proteomes" id="UP000734854">
    <property type="component" value="Unassembled WGS sequence"/>
</dbReference>
<keyword evidence="3 6" id="KW-0812">Transmembrane</keyword>
<dbReference type="PANTHER" id="PTHR12668:SF37">
    <property type="entry name" value="PROTEIN FATTY ACID EXPORT 2, CHLOROPLASTIC"/>
    <property type="match status" value="1"/>
</dbReference>
<sequence>MMMRIKATDWTWALFRLCVVHGPPLCSLANCILVLLHFCFLTEYLSFCCINSMIVGGVMGYVKGGSQMSLVAGGTSALVLYHVYSQLPERPVYASSLGLGTSVTLLAVMGSRFMRSGKLFPAGVVSLVSLVMAGGYLHGILGSA</sequence>
<accession>A0A8J5LGC3</accession>
<dbReference type="AlphaFoldDB" id="A0A8J5LGC3"/>
<dbReference type="EMBL" id="JACMSC010000008">
    <property type="protein sequence ID" value="KAG6511768.1"/>
    <property type="molecule type" value="Genomic_DNA"/>
</dbReference>
<dbReference type="Gene3D" id="1.10.10.1740">
    <property type="entry name" value="Transmembrane protein 14-like"/>
    <property type="match status" value="1"/>
</dbReference>
<evidence type="ECO:0000256" key="6">
    <source>
        <dbReference type="SAM" id="Phobius"/>
    </source>
</evidence>
<evidence type="ECO:0000313" key="7">
    <source>
        <dbReference type="EMBL" id="KAG6511768.1"/>
    </source>
</evidence>
<dbReference type="InterPro" id="IPR005349">
    <property type="entry name" value="TMEM14"/>
</dbReference>
<organism evidence="7 8">
    <name type="scientific">Zingiber officinale</name>
    <name type="common">Ginger</name>
    <name type="synonym">Amomum zingiber</name>
    <dbReference type="NCBI Taxonomy" id="94328"/>
    <lineage>
        <taxon>Eukaryota</taxon>
        <taxon>Viridiplantae</taxon>
        <taxon>Streptophyta</taxon>
        <taxon>Embryophyta</taxon>
        <taxon>Tracheophyta</taxon>
        <taxon>Spermatophyta</taxon>
        <taxon>Magnoliopsida</taxon>
        <taxon>Liliopsida</taxon>
        <taxon>Zingiberales</taxon>
        <taxon>Zingiberaceae</taxon>
        <taxon>Zingiber</taxon>
    </lineage>
</organism>
<evidence type="ECO:0000256" key="4">
    <source>
        <dbReference type="ARBA" id="ARBA00022989"/>
    </source>
</evidence>
<proteinExistence type="inferred from homology"/>
<comment type="subcellular location">
    <subcellularLocation>
        <location evidence="1">Membrane</location>
    </subcellularLocation>
</comment>
<evidence type="ECO:0000256" key="1">
    <source>
        <dbReference type="ARBA" id="ARBA00004370"/>
    </source>
</evidence>
<dbReference type="GO" id="GO:0015245">
    <property type="term" value="F:fatty acid transmembrane transporter activity"/>
    <property type="evidence" value="ECO:0007669"/>
    <property type="project" value="TreeGrafter"/>
</dbReference>
<feature type="transmembrane region" description="Helical" evidence="6">
    <location>
        <begin position="44"/>
        <end position="62"/>
    </location>
</feature>
<dbReference type="GO" id="GO:0009706">
    <property type="term" value="C:chloroplast inner membrane"/>
    <property type="evidence" value="ECO:0007669"/>
    <property type="project" value="TreeGrafter"/>
</dbReference>